<evidence type="ECO:0000256" key="1">
    <source>
        <dbReference type="ARBA" id="ARBA00022737"/>
    </source>
</evidence>
<dbReference type="InterPro" id="IPR002048">
    <property type="entry name" value="EF_hand_dom"/>
</dbReference>
<dbReference type="PROSITE" id="PS50222">
    <property type="entry name" value="EF_HAND_2"/>
    <property type="match status" value="2"/>
</dbReference>
<feature type="region of interest" description="Disordered" evidence="3">
    <location>
        <begin position="1"/>
        <end position="116"/>
    </location>
</feature>
<dbReference type="FunFam" id="1.10.238.10:FF:000178">
    <property type="entry name" value="Calmodulin-2 A"/>
    <property type="match status" value="1"/>
</dbReference>
<feature type="compositionally biased region" description="Basic and acidic residues" evidence="3">
    <location>
        <begin position="61"/>
        <end position="83"/>
    </location>
</feature>
<feature type="compositionally biased region" description="Basic and acidic residues" evidence="3">
    <location>
        <begin position="28"/>
        <end position="50"/>
    </location>
</feature>
<feature type="domain" description="EF-hand" evidence="4">
    <location>
        <begin position="121"/>
        <end position="156"/>
    </location>
</feature>
<feature type="non-terminal residue" evidence="5">
    <location>
        <position position="1"/>
    </location>
</feature>
<dbReference type="SUPFAM" id="SSF47473">
    <property type="entry name" value="EF-hand"/>
    <property type="match status" value="1"/>
</dbReference>
<reference evidence="5" key="1">
    <citation type="submission" date="2015-11" db="EMBL/GenBank/DDBJ databases">
        <title>De novo transcriptome assembly of four potential Pierce s Disease insect vectors from Arizona vineyards.</title>
        <authorList>
            <person name="Tassone E.E."/>
        </authorList>
    </citation>
    <scope>NUCLEOTIDE SEQUENCE</scope>
</reference>
<dbReference type="InterPro" id="IPR050403">
    <property type="entry name" value="Myosin_RLC"/>
</dbReference>
<sequence length="286" mass="32990">VRTDTTAMADVPEDTHTKEKKEKKKKEKSGDEEKKEKKSSIKKEKTDRAVAENTVSEETEQTQKPENVEQKRVEIQEPPKEVEPEPAAMATTAEPEVEEEPKPKPKRKPSKRSLELEIDDEKLNQLKEAFQIFDFDHDGVIDKNDLRKSLIAMGQDIHDIHEEELEKMMSEACQPLDFDAFIMLLGYRTIELDPEEVLRDALSRWDYDGSGLISEEKFRSDLMCLGDKFSEKEVNMALEDAPVTKGFGFYKDIRMIDYVKFCHILCGLRKKTRDPSLEEYGLDVSV</sequence>
<dbReference type="Gene3D" id="1.10.238.10">
    <property type="entry name" value="EF-hand"/>
    <property type="match status" value="2"/>
</dbReference>
<gene>
    <name evidence="5" type="ORF">g.7071</name>
</gene>
<dbReference type="PROSITE" id="PS00018">
    <property type="entry name" value="EF_HAND_1"/>
    <property type="match status" value="1"/>
</dbReference>
<evidence type="ECO:0000256" key="3">
    <source>
        <dbReference type="SAM" id="MobiDB-lite"/>
    </source>
</evidence>
<dbReference type="SMART" id="SM00054">
    <property type="entry name" value="EFh"/>
    <property type="match status" value="2"/>
</dbReference>
<accession>A0A1B6HVF3</accession>
<dbReference type="AlphaFoldDB" id="A0A1B6HVF3"/>
<dbReference type="InterPro" id="IPR018247">
    <property type="entry name" value="EF_Hand_1_Ca_BS"/>
</dbReference>
<feature type="domain" description="EF-hand" evidence="4">
    <location>
        <begin position="193"/>
        <end position="228"/>
    </location>
</feature>
<name>A0A1B6HVF3_9HEMI</name>
<organism evidence="5">
    <name type="scientific">Homalodisca liturata</name>
    <dbReference type="NCBI Taxonomy" id="320908"/>
    <lineage>
        <taxon>Eukaryota</taxon>
        <taxon>Metazoa</taxon>
        <taxon>Ecdysozoa</taxon>
        <taxon>Arthropoda</taxon>
        <taxon>Hexapoda</taxon>
        <taxon>Insecta</taxon>
        <taxon>Pterygota</taxon>
        <taxon>Neoptera</taxon>
        <taxon>Paraneoptera</taxon>
        <taxon>Hemiptera</taxon>
        <taxon>Auchenorrhyncha</taxon>
        <taxon>Membracoidea</taxon>
        <taxon>Cicadellidae</taxon>
        <taxon>Cicadellinae</taxon>
        <taxon>Proconiini</taxon>
        <taxon>Homalodisca</taxon>
    </lineage>
</organism>
<dbReference type="EMBL" id="GECU01029080">
    <property type="protein sequence ID" value="JAS78626.1"/>
    <property type="molecule type" value="Transcribed_RNA"/>
</dbReference>
<proteinExistence type="predicted"/>
<evidence type="ECO:0000256" key="2">
    <source>
        <dbReference type="ARBA" id="ARBA00022837"/>
    </source>
</evidence>
<keyword evidence="2" id="KW-0106">Calcium</keyword>
<dbReference type="GO" id="GO:0005509">
    <property type="term" value="F:calcium ion binding"/>
    <property type="evidence" value="ECO:0007669"/>
    <property type="project" value="InterPro"/>
</dbReference>
<evidence type="ECO:0000259" key="4">
    <source>
        <dbReference type="PROSITE" id="PS50222"/>
    </source>
</evidence>
<protein>
    <recommendedName>
        <fullName evidence="4">EF-hand domain-containing protein</fullName>
    </recommendedName>
</protein>
<keyword evidence="1" id="KW-0677">Repeat</keyword>
<feature type="compositionally biased region" description="Low complexity" evidence="3">
    <location>
        <begin position="85"/>
        <end position="94"/>
    </location>
</feature>
<dbReference type="GO" id="GO:0043226">
    <property type="term" value="C:organelle"/>
    <property type="evidence" value="ECO:0007669"/>
    <property type="project" value="UniProtKB-ARBA"/>
</dbReference>
<dbReference type="PANTHER" id="PTHR23049">
    <property type="entry name" value="MYOSIN REGULATORY LIGHT CHAIN 2"/>
    <property type="match status" value="1"/>
</dbReference>
<evidence type="ECO:0000313" key="5">
    <source>
        <dbReference type="EMBL" id="JAS78626.1"/>
    </source>
</evidence>
<dbReference type="InterPro" id="IPR011992">
    <property type="entry name" value="EF-hand-dom_pair"/>
</dbReference>
<dbReference type="Pfam" id="PF13499">
    <property type="entry name" value="EF-hand_7"/>
    <property type="match status" value="1"/>
</dbReference>